<keyword evidence="4 7" id="KW-0812">Transmembrane</keyword>
<dbReference type="Gene3D" id="1.10.3720.10">
    <property type="entry name" value="MetI-like"/>
    <property type="match status" value="1"/>
</dbReference>
<dbReference type="SUPFAM" id="SSF161098">
    <property type="entry name" value="MetI-like"/>
    <property type="match status" value="1"/>
</dbReference>
<feature type="transmembrane region" description="Helical" evidence="7">
    <location>
        <begin position="135"/>
        <end position="153"/>
    </location>
</feature>
<dbReference type="EMBL" id="BJON01000008">
    <property type="protein sequence ID" value="GED68394.1"/>
    <property type="molecule type" value="Genomic_DNA"/>
</dbReference>
<keyword evidence="6 7" id="KW-0472">Membrane</keyword>
<dbReference type="CDD" id="cd06261">
    <property type="entry name" value="TM_PBP2"/>
    <property type="match status" value="1"/>
</dbReference>
<evidence type="ECO:0000256" key="1">
    <source>
        <dbReference type="ARBA" id="ARBA00004651"/>
    </source>
</evidence>
<evidence type="ECO:0000256" key="5">
    <source>
        <dbReference type="ARBA" id="ARBA00022989"/>
    </source>
</evidence>
<dbReference type="InterPro" id="IPR050366">
    <property type="entry name" value="BP-dependent_transpt_permease"/>
</dbReference>
<dbReference type="InterPro" id="IPR035906">
    <property type="entry name" value="MetI-like_sf"/>
</dbReference>
<keyword evidence="5 7" id="KW-1133">Transmembrane helix</keyword>
<dbReference type="PANTHER" id="PTHR43386:SF1">
    <property type="entry name" value="D,D-DIPEPTIDE TRANSPORT SYSTEM PERMEASE PROTEIN DDPC-RELATED"/>
    <property type="match status" value="1"/>
</dbReference>
<name>A0ABQ0TLW0_9BACL</name>
<evidence type="ECO:0000259" key="8">
    <source>
        <dbReference type="PROSITE" id="PS50928"/>
    </source>
</evidence>
<comment type="subcellular location">
    <subcellularLocation>
        <location evidence="1 7">Cell membrane</location>
        <topology evidence="1 7">Multi-pass membrane protein</topology>
    </subcellularLocation>
</comment>
<feature type="transmembrane region" description="Helical" evidence="7">
    <location>
        <begin position="260"/>
        <end position="282"/>
    </location>
</feature>
<feature type="transmembrane region" description="Helical" evidence="7">
    <location>
        <begin position="97"/>
        <end position="123"/>
    </location>
</feature>
<dbReference type="Proteomes" id="UP000319578">
    <property type="component" value="Unassembled WGS sequence"/>
</dbReference>
<comment type="caution">
    <text evidence="9">The sequence shown here is derived from an EMBL/GenBank/DDBJ whole genome shotgun (WGS) entry which is preliminary data.</text>
</comment>
<evidence type="ECO:0000256" key="6">
    <source>
        <dbReference type="ARBA" id="ARBA00023136"/>
    </source>
</evidence>
<protein>
    <submittedName>
        <fullName evidence="9">Cytochrome c550</fullName>
    </submittedName>
</protein>
<feature type="transmembrane region" description="Helical" evidence="7">
    <location>
        <begin position="159"/>
        <end position="175"/>
    </location>
</feature>
<evidence type="ECO:0000256" key="4">
    <source>
        <dbReference type="ARBA" id="ARBA00022692"/>
    </source>
</evidence>
<feature type="domain" description="ABC transmembrane type-1" evidence="8">
    <location>
        <begin position="97"/>
        <end position="282"/>
    </location>
</feature>
<feature type="transmembrane region" description="Helical" evidence="7">
    <location>
        <begin position="214"/>
        <end position="240"/>
    </location>
</feature>
<feature type="transmembrane region" description="Helical" evidence="7">
    <location>
        <begin position="32"/>
        <end position="53"/>
    </location>
</feature>
<dbReference type="InterPro" id="IPR000515">
    <property type="entry name" value="MetI-like"/>
</dbReference>
<evidence type="ECO:0000313" key="9">
    <source>
        <dbReference type="EMBL" id="GED68394.1"/>
    </source>
</evidence>
<gene>
    <name evidence="9" type="ORF">BRE01_20960</name>
</gene>
<reference evidence="9 10" key="1">
    <citation type="submission" date="2019-06" db="EMBL/GenBank/DDBJ databases">
        <title>Whole genome shotgun sequence of Brevibacillus reuszeri NBRC 15719.</title>
        <authorList>
            <person name="Hosoyama A."/>
            <person name="Uohara A."/>
            <person name="Ohji S."/>
            <person name="Ichikawa N."/>
        </authorList>
    </citation>
    <scope>NUCLEOTIDE SEQUENCE [LARGE SCALE GENOMIC DNA]</scope>
    <source>
        <strain evidence="9 10">NBRC 15719</strain>
    </source>
</reference>
<evidence type="ECO:0000313" key="10">
    <source>
        <dbReference type="Proteomes" id="UP000319578"/>
    </source>
</evidence>
<dbReference type="Pfam" id="PF00528">
    <property type="entry name" value="BPD_transp_1"/>
    <property type="match status" value="1"/>
</dbReference>
<sequence>MSGIAAKTENGRAVTATKAVNPFWYKIRRNPLTLFGLLLLLIILVLSLFAPFISPYEPTKINIAERFAPPSSDHWFGTDEVGRDIFTRILYGARLSLGVGVSVVFGAGLIGTVIGCISGYFGGKLDQTIMRFMDIVLAFPSLVLAMAVAATLGPNLQNAMLAIAIIKIPVYVRLARAETLSLREKLFVKAAVTFGIKPWRIIARHIIPNALSPVVIQVTLDIGDAILLVATLGFLGLGAQPPTPEWGAMISIGWKYLLDYWWYPTFPGLALFLASCGFNLIGDGIRDILDPKANRS</sequence>
<dbReference type="InterPro" id="IPR025966">
    <property type="entry name" value="OppC_N"/>
</dbReference>
<accession>A0ABQ0TLW0</accession>
<organism evidence="9 10">
    <name type="scientific">Brevibacillus reuszeri</name>
    <dbReference type="NCBI Taxonomy" id="54915"/>
    <lineage>
        <taxon>Bacteria</taxon>
        <taxon>Bacillati</taxon>
        <taxon>Bacillota</taxon>
        <taxon>Bacilli</taxon>
        <taxon>Bacillales</taxon>
        <taxon>Paenibacillaceae</taxon>
        <taxon>Brevibacillus</taxon>
    </lineage>
</organism>
<evidence type="ECO:0000256" key="3">
    <source>
        <dbReference type="ARBA" id="ARBA00022475"/>
    </source>
</evidence>
<keyword evidence="10" id="KW-1185">Reference proteome</keyword>
<dbReference type="Pfam" id="PF12911">
    <property type="entry name" value="OppC_N"/>
    <property type="match status" value="1"/>
</dbReference>
<dbReference type="RefSeq" id="WP_049737239.1">
    <property type="nucleotide sequence ID" value="NZ_BJON01000008.1"/>
</dbReference>
<evidence type="ECO:0000256" key="7">
    <source>
        <dbReference type="RuleBase" id="RU363032"/>
    </source>
</evidence>
<evidence type="ECO:0000256" key="2">
    <source>
        <dbReference type="ARBA" id="ARBA00022448"/>
    </source>
</evidence>
<dbReference type="PROSITE" id="PS50928">
    <property type="entry name" value="ABC_TM1"/>
    <property type="match status" value="1"/>
</dbReference>
<keyword evidence="3" id="KW-1003">Cell membrane</keyword>
<keyword evidence="2 7" id="KW-0813">Transport</keyword>
<comment type="similarity">
    <text evidence="7">Belongs to the binding-protein-dependent transport system permease family.</text>
</comment>
<proteinExistence type="inferred from homology"/>
<dbReference type="PANTHER" id="PTHR43386">
    <property type="entry name" value="OLIGOPEPTIDE TRANSPORT SYSTEM PERMEASE PROTEIN APPC"/>
    <property type="match status" value="1"/>
</dbReference>